<sequence>MGATPKRAMMDAQTTTTTTGRQAARTIFLRTKGRTDGPSTRLASPSDIGQSIKPFVLVDRIELNSLTPLNFQPHPHSGIATLTALLDGGLQIVNSKGKPQMLTPGAIEWMQAGRGTWHGGPVTPTGVVRGYQLWIALPPELELSEPYETFLPADQIPLEGPARVLLGQYNGVESPLPISMPMTYLHVELNAGEHWRYDPPQGHDVLWIAVYSGALHAGERVEAGEMIVFSASEHGVDFVADDNCGFMLGSAQRSPFDVVEGYYSVHTNAAALQFGELEIARVGAQMRIEGRLDAEQASCIARKMRSGV</sequence>
<keyword evidence="6" id="KW-1185">Reference proteome</keyword>
<dbReference type="PANTHER" id="PTHR13903">
    <property type="entry name" value="PIRIN-RELATED"/>
    <property type="match status" value="1"/>
</dbReference>
<gene>
    <name evidence="5" type="ORF">LMG29542_01698</name>
</gene>
<dbReference type="EMBL" id="CADIKH010000006">
    <property type="protein sequence ID" value="CAB3752150.1"/>
    <property type="molecule type" value="Genomic_DNA"/>
</dbReference>
<evidence type="ECO:0000259" key="4">
    <source>
        <dbReference type="Pfam" id="PF02678"/>
    </source>
</evidence>
<accession>A0A6J5DD51</accession>
<dbReference type="InterPro" id="IPR003829">
    <property type="entry name" value="Pirin_N_dom"/>
</dbReference>
<dbReference type="CDD" id="cd02247">
    <property type="entry name" value="cupin_pirin_C"/>
    <property type="match status" value="1"/>
</dbReference>
<dbReference type="RefSeq" id="WP_246355758.1">
    <property type="nucleotide sequence ID" value="NZ_CADIKH010000006.1"/>
</dbReference>
<dbReference type="Pfam" id="PF02678">
    <property type="entry name" value="Pirin"/>
    <property type="match status" value="1"/>
</dbReference>
<dbReference type="PANTHER" id="PTHR13903:SF8">
    <property type="entry name" value="PIRIN"/>
    <property type="match status" value="1"/>
</dbReference>
<organism evidence="5 6">
    <name type="scientific">Paraburkholderia humisilvae</name>
    <dbReference type="NCBI Taxonomy" id="627669"/>
    <lineage>
        <taxon>Bacteria</taxon>
        <taxon>Pseudomonadati</taxon>
        <taxon>Pseudomonadota</taxon>
        <taxon>Betaproteobacteria</taxon>
        <taxon>Burkholderiales</taxon>
        <taxon>Burkholderiaceae</taxon>
        <taxon>Paraburkholderia</taxon>
    </lineage>
</organism>
<dbReference type="SUPFAM" id="SSF51182">
    <property type="entry name" value="RmlC-like cupins"/>
    <property type="match status" value="1"/>
</dbReference>
<feature type="compositionally biased region" description="Low complexity" evidence="3">
    <location>
        <begin position="12"/>
        <end position="22"/>
    </location>
</feature>
<evidence type="ECO:0000256" key="1">
    <source>
        <dbReference type="ARBA" id="ARBA00008416"/>
    </source>
</evidence>
<evidence type="ECO:0000313" key="6">
    <source>
        <dbReference type="Proteomes" id="UP000494363"/>
    </source>
</evidence>
<dbReference type="InterPro" id="IPR014710">
    <property type="entry name" value="RmlC-like_jellyroll"/>
</dbReference>
<dbReference type="InterPro" id="IPR011051">
    <property type="entry name" value="RmlC_Cupin_sf"/>
</dbReference>
<dbReference type="InterPro" id="IPR012093">
    <property type="entry name" value="Pirin"/>
</dbReference>
<dbReference type="Proteomes" id="UP000494363">
    <property type="component" value="Unassembled WGS sequence"/>
</dbReference>
<name>A0A6J5DD51_9BURK</name>
<evidence type="ECO:0000256" key="2">
    <source>
        <dbReference type="RuleBase" id="RU003457"/>
    </source>
</evidence>
<feature type="region of interest" description="Disordered" evidence="3">
    <location>
        <begin position="1"/>
        <end position="22"/>
    </location>
</feature>
<evidence type="ECO:0000256" key="3">
    <source>
        <dbReference type="SAM" id="MobiDB-lite"/>
    </source>
</evidence>
<reference evidence="5 6" key="1">
    <citation type="submission" date="2020-04" db="EMBL/GenBank/DDBJ databases">
        <authorList>
            <person name="De Canck E."/>
        </authorList>
    </citation>
    <scope>NUCLEOTIDE SEQUENCE [LARGE SCALE GENOMIC DNA]</scope>
    <source>
        <strain evidence="5 6">LMG 29542</strain>
    </source>
</reference>
<feature type="domain" description="Pirin N-terminal" evidence="4">
    <location>
        <begin position="47"/>
        <end position="135"/>
    </location>
</feature>
<protein>
    <recommendedName>
        <fullName evidence="4">Pirin N-terminal domain-containing protein</fullName>
    </recommendedName>
</protein>
<evidence type="ECO:0000313" key="5">
    <source>
        <dbReference type="EMBL" id="CAB3752150.1"/>
    </source>
</evidence>
<dbReference type="AlphaFoldDB" id="A0A6J5DD51"/>
<dbReference type="Gene3D" id="2.60.120.10">
    <property type="entry name" value="Jelly Rolls"/>
    <property type="match status" value="1"/>
</dbReference>
<comment type="similarity">
    <text evidence="1 2">Belongs to the pirin family.</text>
</comment>
<proteinExistence type="inferred from homology"/>